<organism evidence="2 3">
    <name type="scientific">Sphingomonas rustica</name>
    <dbReference type="NCBI Taxonomy" id="3103142"/>
    <lineage>
        <taxon>Bacteria</taxon>
        <taxon>Pseudomonadati</taxon>
        <taxon>Pseudomonadota</taxon>
        <taxon>Alphaproteobacteria</taxon>
        <taxon>Sphingomonadales</taxon>
        <taxon>Sphingomonadaceae</taxon>
        <taxon>Sphingomonas</taxon>
    </lineage>
</organism>
<keyword evidence="3" id="KW-1185">Reference proteome</keyword>
<keyword evidence="2" id="KW-0808">Transferase</keyword>
<proteinExistence type="predicted"/>
<reference evidence="2 3" key="1">
    <citation type="submission" date="2024-05" db="EMBL/GenBank/DDBJ databases">
        <title>Sphingomonas sp. HF-S3 16S ribosomal RNA gene Genome sequencing and assembly.</title>
        <authorList>
            <person name="Lee H."/>
        </authorList>
    </citation>
    <scope>NUCLEOTIDE SEQUENCE [LARGE SCALE GENOMIC DNA]</scope>
    <source>
        <strain evidence="2 3">HF-S3</strain>
    </source>
</reference>
<gene>
    <name evidence="2" type="ORF">TPR58_03220</name>
</gene>
<dbReference type="RefSeq" id="WP_346245177.1">
    <property type="nucleotide sequence ID" value="NZ_JBDIZK010000002.1"/>
</dbReference>
<dbReference type="Proteomes" id="UP001427805">
    <property type="component" value="Unassembled WGS sequence"/>
</dbReference>
<sequence>MADTSLSIIPVTGKADRKAFIELPYRLHAKDPNWVPPLRSDVAGTIDPKKNGWFSHAEAQLFIARRDGRVVGRISAHIDHLALEMPADQGFGPGTGFWGMFDAEDESIAKALIATAEDWLRDKGMTQALGPVSLSIWEEPGLLVRGHDHPPSVLMGHHPAEYQAWIEARGYAKAKSLLTYELDVTGAFPPLIQRIIASGAKNPRIRIREVDKSRFEQEAEVILAILNDAWSDNWGFVPLTQPEVDDVGKKLKPLVFEDLIRIAELDGEPVAFMVTLPDLNEALKPLNGSLFPFGWAKLLLWLRKPKARTARVPLMGVVKRLQSSRMASQLAFMMIEYIRRAAVSKYGATRGEIGWVLEDNQGMVAIADAIDSKINKEYVIYRKAL</sequence>
<name>A0ABV0B627_9SPHN</name>
<dbReference type="GO" id="GO:0016746">
    <property type="term" value="F:acyltransferase activity"/>
    <property type="evidence" value="ECO:0007669"/>
    <property type="project" value="UniProtKB-KW"/>
</dbReference>
<protein>
    <submittedName>
        <fullName evidence="2">GNAT family N-acetyltransferase</fullName>
        <ecNumber evidence="2">2.3.1.-</ecNumber>
    </submittedName>
</protein>
<evidence type="ECO:0000313" key="3">
    <source>
        <dbReference type="Proteomes" id="UP001427805"/>
    </source>
</evidence>
<feature type="domain" description="N-acetyltransferase" evidence="1">
    <location>
        <begin position="6"/>
        <end position="195"/>
    </location>
</feature>
<accession>A0ABV0B627</accession>
<dbReference type="InterPro" id="IPR016181">
    <property type="entry name" value="Acyl_CoA_acyltransferase"/>
</dbReference>
<dbReference type="Gene3D" id="3.40.630.30">
    <property type="match status" value="1"/>
</dbReference>
<dbReference type="InterPro" id="IPR039968">
    <property type="entry name" value="BcerS-like"/>
</dbReference>
<dbReference type="SUPFAM" id="SSF55729">
    <property type="entry name" value="Acyl-CoA N-acyltransferases (Nat)"/>
    <property type="match status" value="1"/>
</dbReference>
<dbReference type="EC" id="2.3.1.-" evidence="2"/>
<dbReference type="EMBL" id="JBDIZK010000002">
    <property type="protein sequence ID" value="MEN3746166.1"/>
    <property type="molecule type" value="Genomic_DNA"/>
</dbReference>
<dbReference type="PROSITE" id="PS51186">
    <property type="entry name" value="GNAT"/>
    <property type="match status" value="1"/>
</dbReference>
<evidence type="ECO:0000259" key="1">
    <source>
        <dbReference type="PROSITE" id="PS51186"/>
    </source>
</evidence>
<dbReference type="PANTHER" id="PTHR41368:SF1">
    <property type="entry name" value="PROTEIN YGHO"/>
    <property type="match status" value="1"/>
</dbReference>
<dbReference type="InterPro" id="IPR000182">
    <property type="entry name" value="GNAT_dom"/>
</dbReference>
<dbReference type="Pfam" id="PF00583">
    <property type="entry name" value="Acetyltransf_1"/>
    <property type="match status" value="1"/>
</dbReference>
<comment type="caution">
    <text evidence="2">The sequence shown here is derived from an EMBL/GenBank/DDBJ whole genome shotgun (WGS) entry which is preliminary data.</text>
</comment>
<evidence type="ECO:0000313" key="2">
    <source>
        <dbReference type="EMBL" id="MEN3746166.1"/>
    </source>
</evidence>
<keyword evidence="2" id="KW-0012">Acyltransferase</keyword>
<dbReference type="PANTHER" id="PTHR41368">
    <property type="entry name" value="PROTEIN YGHO"/>
    <property type="match status" value="1"/>
</dbReference>